<protein>
    <submittedName>
        <fullName evidence="6">Uncharacterized protein</fullName>
    </submittedName>
</protein>
<proteinExistence type="inferred from homology"/>
<accession>J7SAB1</accession>
<dbReference type="Pfam" id="PF01027">
    <property type="entry name" value="Bax1-I"/>
    <property type="match status" value="1"/>
</dbReference>
<dbReference type="RefSeq" id="XP_022466849.1">
    <property type="nucleotide sequence ID" value="XM_022610566.1"/>
</dbReference>
<dbReference type="HOGENOM" id="CLU_058671_0_0_1"/>
<evidence type="ECO:0000256" key="5">
    <source>
        <dbReference type="RuleBase" id="RU004379"/>
    </source>
</evidence>
<dbReference type="InterPro" id="IPR006214">
    <property type="entry name" value="Bax_inhibitor_1-related"/>
</dbReference>
<dbReference type="GO" id="GO:0005783">
    <property type="term" value="C:endoplasmic reticulum"/>
    <property type="evidence" value="ECO:0007669"/>
    <property type="project" value="EnsemblFungi"/>
</dbReference>
<dbReference type="eggNOG" id="KOG2322">
    <property type="taxonomic scope" value="Eukaryota"/>
</dbReference>
<dbReference type="GO" id="GO:0005739">
    <property type="term" value="C:mitochondrion"/>
    <property type="evidence" value="ECO:0007669"/>
    <property type="project" value="EnsemblFungi"/>
</dbReference>
<evidence type="ECO:0000313" key="7">
    <source>
        <dbReference type="Proteomes" id="UP000006310"/>
    </source>
</evidence>
<dbReference type="STRING" id="1071383.J7SAB1"/>
<feature type="transmembrane region" description="Helical" evidence="5">
    <location>
        <begin position="227"/>
        <end position="249"/>
    </location>
</feature>
<keyword evidence="4 5" id="KW-0472">Membrane</keyword>
<feature type="transmembrane region" description="Helical" evidence="5">
    <location>
        <begin position="139"/>
        <end position="160"/>
    </location>
</feature>
<feature type="transmembrane region" description="Helical" evidence="5">
    <location>
        <begin position="86"/>
        <end position="104"/>
    </location>
</feature>
<dbReference type="GO" id="GO:0000324">
    <property type="term" value="C:fungal-type vacuole"/>
    <property type="evidence" value="ECO:0007669"/>
    <property type="project" value="EnsemblFungi"/>
</dbReference>
<keyword evidence="7" id="KW-1185">Reference proteome</keyword>
<reference evidence="7" key="2">
    <citation type="submission" date="2012-08" db="EMBL/GenBank/DDBJ databases">
        <title>Genome sequence of Kazachstania naganishii.</title>
        <authorList>
            <person name="Gordon J.L."/>
            <person name="Armisen D."/>
            <person name="Proux-Wera E."/>
            <person name="OhEigeartaigh S.S."/>
            <person name="Byrne K.P."/>
            <person name="Wolfe K.H."/>
        </authorList>
    </citation>
    <scope>NUCLEOTIDE SEQUENCE [LARGE SCALE GENOMIC DNA]</scope>
    <source>
        <strain evidence="7">ATCC MYA-139 / BCRC 22969 / CBS 8797 / CCRC 22969 / KCTC 17520 / NBRC 10181 / NCYC 3082</strain>
    </source>
</reference>
<feature type="transmembrane region" description="Helical" evidence="5">
    <location>
        <begin position="53"/>
        <end position="74"/>
    </location>
</feature>
<dbReference type="PANTHER" id="PTHR23291">
    <property type="entry name" value="BAX INHIBITOR-RELATED"/>
    <property type="match status" value="1"/>
</dbReference>
<keyword evidence="2 5" id="KW-0812">Transmembrane</keyword>
<reference evidence="6 7" key="1">
    <citation type="journal article" date="2011" name="Proc. Natl. Acad. Sci. U.S.A.">
        <title>Evolutionary erosion of yeast sex chromosomes by mating-type switching accidents.</title>
        <authorList>
            <person name="Gordon J.L."/>
            <person name="Armisen D."/>
            <person name="Proux-Wera E."/>
            <person name="Oheigeartaigh S.S."/>
            <person name="Byrne K.P."/>
            <person name="Wolfe K.H."/>
        </authorList>
    </citation>
    <scope>NUCLEOTIDE SEQUENCE [LARGE SCALE GENOMIC DNA]</scope>
    <source>
        <strain evidence="7">ATCC MYA-139 / BCRC 22969 / CBS 8797 / CCRC 22969 / KCTC 17520 / NBRC 10181 / NCYC 3082</strain>
    </source>
</reference>
<dbReference type="GO" id="GO:0019722">
    <property type="term" value="P:calcium-mediated signaling"/>
    <property type="evidence" value="ECO:0007669"/>
    <property type="project" value="EnsemblFungi"/>
</dbReference>
<comment type="subcellular location">
    <subcellularLocation>
        <location evidence="1">Membrane</location>
        <topology evidence="1">Multi-pass membrane protein</topology>
    </subcellularLocation>
</comment>
<dbReference type="GO" id="GO:0006915">
    <property type="term" value="P:apoptotic process"/>
    <property type="evidence" value="ECO:0007669"/>
    <property type="project" value="EnsemblFungi"/>
</dbReference>
<feature type="transmembrane region" description="Helical" evidence="5">
    <location>
        <begin position="198"/>
        <end position="221"/>
    </location>
</feature>
<dbReference type="OrthoDB" id="7933078at2759"/>
<organism evidence="6 7">
    <name type="scientific">Huiozyma naganishii (strain ATCC MYA-139 / BCRC 22969 / CBS 8797 / KCTC 17520 / NBRC 10181 / NCYC 3082 / Yp74L-3)</name>
    <name type="common">Yeast</name>
    <name type="synonym">Kazachstania naganishii</name>
    <dbReference type="NCBI Taxonomy" id="1071383"/>
    <lineage>
        <taxon>Eukaryota</taxon>
        <taxon>Fungi</taxon>
        <taxon>Dikarya</taxon>
        <taxon>Ascomycota</taxon>
        <taxon>Saccharomycotina</taxon>
        <taxon>Saccharomycetes</taxon>
        <taxon>Saccharomycetales</taxon>
        <taxon>Saccharomycetaceae</taxon>
        <taxon>Huiozyma</taxon>
    </lineage>
</organism>
<dbReference type="EMBL" id="HE978324">
    <property type="protein sequence ID" value="CCK72604.1"/>
    <property type="molecule type" value="Genomic_DNA"/>
</dbReference>
<dbReference type="KEGG" id="kng:KNAG_0K02410"/>
<evidence type="ECO:0000256" key="1">
    <source>
        <dbReference type="ARBA" id="ARBA00004141"/>
    </source>
</evidence>
<dbReference type="AlphaFoldDB" id="J7SAB1"/>
<evidence type="ECO:0000313" key="6">
    <source>
        <dbReference type="EMBL" id="CCK72604.1"/>
    </source>
</evidence>
<feature type="transmembrane region" description="Helical" evidence="5">
    <location>
        <begin position="261"/>
        <end position="279"/>
    </location>
</feature>
<dbReference type="GO" id="GO:0030968">
    <property type="term" value="P:endoplasmic reticulum unfolded protein response"/>
    <property type="evidence" value="ECO:0007669"/>
    <property type="project" value="EnsemblFungi"/>
</dbReference>
<gene>
    <name evidence="6" type="primary">KNAG0K02410</name>
    <name evidence="6" type="ordered locus">KNAG_0K02410</name>
</gene>
<evidence type="ECO:0000256" key="3">
    <source>
        <dbReference type="ARBA" id="ARBA00022989"/>
    </source>
</evidence>
<dbReference type="PANTHER" id="PTHR23291:SF50">
    <property type="entry name" value="PROTEIN LIFEGUARD 4"/>
    <property type="match status" value="1"/>
</dbReference>
<sequence>MSTTVPPPPYEEHNSGQAAVGQAAVDPLLDDFNYSTKVAFCDAPVRRHFTRKVYTVLSTQLLITFTWSLFVSKYRVLQRFVLDHMWLWWTALAVSFVTCLWISLSPRGEDWDAKNEEQEPAWARREQRPWYILTKSRQFALLMVFTFTEAYTLGVVCLTYDSGTVLSALLITTVVVVGVSAVAISGRFQIALESMGSVYYWLNWALWLIIGIGFSSLFFGISGKWDLLYGWLGAIVFTVYLFVDTQLVFRKVYVDEEIKCAMMLYLDIINLFLSILRILSHNDDN</sequence>
<keyword evidence="3 5" id="KW-1133">Transmembrane helix</keyword>
<feature type="transmembrane region" description="Helical" evidence="5">
    <location>
        <begin position="166"/>
        <end position="186"/>
    </location>
</feature>
<evidence type="ECO:0000256" key="2">
    <source>
        <dbReference type="ARBA" id="ARBA00022692"/>
    </source>
</evidence>
<dbReference type="OMA" id="FHVADWD"/>
<comment type="similarity">
    <text evidence="5">Belongs to the BI1 family.</text>
</comment>
<evidence type="ECO:0000256" key="4">
    <source>
        <dbReference type="ARBA" id="ARBA00023136"/>
    </source>
</evidence>
<dbReference type="GO" id="GO:0016020">
    <property type="term" value="C:membrane"/>
    <property type="evidence" value="ECO:0007669"/>
    <property type="project" value="UniProtKB-SubCell"/>
</dbReference>
<name>J7SAB1_HUIN7</name>
<dbReference type="Proteomes" id="UP000006310">
    <property type="component" value="Chromosome 11"/>
</dbReference>
<dbReference type="GeneID" id="34528371"/>